<dbReference type="AlphaFoldDB" id="A0A1G4BEK9"/>
<comment type="caution">
    <text evidence="1">The sequence shown here is derived from an EMBL/GenBank/DDBJ whole genome shotgun (WGS) entry which is preliminary data.</text>
</comment>
<evidence type="ECO:0000313" key="1">
    <source>
        <dbReference type="EMBL" id="OHE99766.1"/>
    </source>
</evidence>
<evidence type="ECO:0000313" key="2">
    <source>
        <dbReference type="Proteomes" id="UP000176998"/>
    </source>
</evidence>
<sequence length="281" mass="29833">MPGSSEEVLESEGLEDTGFILCADESLETALVSAVVESVPVDVEVPEDDEMRVEEDSMLSERLLRMLGSAVEETTESDGAGTSVLAKLDEGPFWIESSELGDVLAVASDEVELCDPDPLEEEKEEAVVSLKISRTEESEVLGLVDGVEGVLAAVEETVDSTDTSTVAERERPPLLAEKAASDVDNEVAVESIELIRFGSAVIEIDVLSKDGGGVFELMAPELVLWDEDAVGATEPERMGLNDELLDSETEFDVRAASVTVVAVAVLAVDEAVKLLSEVACG</sequence>
<dbReference type="EMBL" id="MJBS01000033">
    <property type="protein sequence ID" value="OHE99766.1"/>
    <property type="molecule type" value="Genomic_DNA"/>
</dbReference>
<dbReference type="GeneID" id="34558059"/>
<name>A0A1G4BEK9_9PEZI</name>
<reference evidence="1 2" key="1">
    <citation type="submission" date="2016-09" db="EMBL/GenBank/DDBJ databases">
        <authorList>
            <person name="Capua I."/>
            <person name="De Benedictis P."/>
            <person name="Joannis T."/>
            <person name="Lombin L.H."/>
            <person name="Cattoli G."/>
        </authorList>
    </citation>
    <scope>NUCLEOTIDE SEQUENCE [LARGE SCALE GENOMIC DNA]</scope>
    <source>
        <strain evidence="1 2">IMI 309357</strain>
    </source>
</reference>
<dbReference type="RefSeq" id="XP_022476911.1">
    <property type="nucleotide sequence ID" value="XM_022616549.1"/>
</dbReference>
<accession>A0A1G4BEK9</accession>
<protein>
    <submittedName>
        <fullName evidence="1">Uncharacterized protein</fullName>
    </submittedName>
</protein>
<organism evidence="1 2">
    <name type="scientific">Colletotrichum orchidophilum</name>
    <dbReference type="NCBI Taxonomy" id="1209926"/>
    <lineage>
        <taxon>Eukaryota</taxon>
        <taxon>Fungi</taxon>
        <taxon>Dikarya</taxon>
        <taxon>Ascomycota</taxon>
        <taxon>Pezizomycotina</taxon>
        <taxon>Sordariomycetes</taxon>
        <taxon>Hypocreomycetidae</taxon>
        <taxon>Glomerellales</taxon>
        <taxon>Glomerellaceae</taxon>
        <taxon>Colletotrichum</taxon>
    </lineage>
</organism>
<gene>
    <name evidence="1" type="ORF">CORC01_04902</name>
</gene>
<proteinExistence type="predicted"/>
<keyword evidence="2" id="KW-1185">Reference proteome</keyword>
<dbReference type="Proteomes" id="UP000176998">
    <property type="component" value="Unassembled WGS sequence"/>
</dbReference>